<dbReference type="Gene3D" id="3.90.320.10">
    <property type="match status" value="1"/>
</dbReference>
<organism evidence="1 2">
    <name type="scientific">Echinicola strongylocentroti</name>
    <dbReference type="NCBI Taxonomy" id="1795355"/>
    <lineage>
        <taxon>Bacteria</taxon>
        <taxon>Pseudomonadati</taxon>
        <taxon>Bacteroidota</taxon>
        <taxon>Cytophagia</taxon>
        <taxon>Cytophagales</taxon>
        <taxon>Cyclobacteriaceae</taxon>
        <taxon>Echinicola</taxon>
    </lineage>
</organism>
<dbReference type="NCBIfam" id="TIGR04256">
    <property type="entry name" value="GxxExxY"/>
    <property type="match status" value="1"/>
</dbReference>
<protein>
    <submittedName>
        <fullName evidence="1">GxxExxY protein</fullName>
    </submittedName>
</protein>
<reference evidence="1 2" key="1">
    <citation type="submission" date="2018-06" db="EMBL/GenBank/DDBJ databases">
        <title>Echinicola strongylocentroti sp. nov., isolated from a sea urchin Strongylocentrotus intermedius.</title>
        <authorList>
            <person name="Bae S.S."/>
        </authorList>
    </citation>
    <scope>NUCLEOTIDE SEQUENCE [LARGE SCALE GENOMIC DNA]</scope>
    <source>
        <strain evidence="1 2">MEBiC08714</strain>
    </source>
</reference>
<dbReference type="RefSeq" id="WP_112782684.1">
    <property type="nucleotide sequence ID" value="NZ_CP030041.1"/>
</dbReference>
<name>A0A2Z4IFJ7_9BACT</name>
<proteinExistence type="predicted"/>
<keyword evidence="2" id="KW-1185">Reference proteome</keyword>
<gene>
    <name evidence="1" type="ORF">DN752_03435</name>
</gene>
<dbReference type="Pfam" id="PF13366">
    <property type="entry name" value="PDDEXK_3"/>
    <property type="match status" value="1"/>
</dbReference>
<evidence type="ECO:0000313" key="1">
    <source>
        <dbReference type="EMBL" id="AWW29268.1"/>
    </source>
</evidence>
<dbReference type="KEGG" id="est:DN752_03435"/>
<dbReference type="Proteomes" id="UP000248688">
    <property type="component" value="Chromosome"/>
</dbReference>
<dbReference type="AlphaFoldDB" id="A0A2Z4IFJ7"/>
<accession>A0A2Z4IFJ7</accession>
<evidence type="ECO:0000313" key="2">
    <source>
        <dbReference type="Proteomes" id="UP000248688"/>
    </source>
</evidence>
<dbReference type="EMBL" id="CP030041">
    <property type="protein sequence ID" value="AWW29268.1"/>
    <property type="molecule type" value="Genomic_DNA"/>
</dbReference>
<dbReference type="OrthoDB" id="1119698at2"/>
<dbReference type="InterPro" id="IPR011604">
    <property type="entry name" value="PDDEXK-like_dom_sf"/>
</dbReference>
<dbReference type="InterPro" id="IPR026350">
    <property type="entry name" value="GxxExxY"/>
</dbReference>
<sequence length="139" mass="15993">MKKDLTKRHLDQLTYKVVGAAIEVHKELGPGLLESVYHRCLCHELQLRNVHFRSELAMPIEYKGLEVDVTLRCDFFVGDSLVVELKTVESVLPVHEAQLLTYMKLLKVPKGILINFNVANLFKEGQKTYVNELFRTLPE</sequence>